<sequence length="245" mass="27674">MWVDFFYIKDNKKLFSASFSDTALNVLQGRSIEYNPSGHASALKNYKANVLDGLMEKWDSLGQLTDSVIYKDGVVALKKRFFYARKSLINEVTTDSINNTLLDISYDSTGKKSREIYFSGDKGIEKIYLPDGTEKTGDSLYSREERAASFPGRGNAFGAYLTQTLDPKVPYQNGAPAGSYRVIVQFIIDKDGYISNIRALTQMGYGMEDEVIRLIKNSGRWVPAMQYGRPVKAYRKQPVTFLVQR</sequence>
<evidence type="ECO:0000313" key="3">
    <source>
        <dbReference type="Proteomes" id="UP000003586"/>
    </source>
</evidence>
<name>W0F3X0_9BACT</name>
<dbReference type="eggNOG" id="COG0810">
    <property type="taxonomic scope" value="Bacteria"/>
</dbReference>
<protein>
    <recommendedName>
        <fullName evidence="1">TonB C-terminal domain-containing protein</fullName>
    </recommendedName>
</protein>
<accession>W0F3X0</accession>
<dbReference type="RefSeq" id="WP_008586340.1">
    <property type="nucleotide sequence ID" value="NZ_CP007035.1"/>
</dbReference>
<dbReference type="SUPFAM" id="SSF74653">
    <property type="entry name" value="TolA/TonB C-terminal domain"/>
    <property type="match status" value="1"/>
</dbReference>
<dbReference type="Gene3D" id="3.30.1150.10">
    <property type="match status" value="1"/>
</dbReference>
<dbReference type="SUPFAM" id="SSF82185">
    <property type="entry name" value="Histone H3 K4-specific methyltransferase SET7/9 N-terminal domain"/>
    <property type="match status" value="1"/>
</dbReference>
<organism evidence="2 3">
    <name type="scientific">Niabella soli DSM 19437</name>
    <dbReference type="NCBI Taxonomy" id="929713"/>
    <lineage>
        <taxon>Bacteria</taxon>
        <taxon>Pseudomonadati</taxon>
        <taxon>Bacteroidota</taxon>
        <taxon>Chitinophagia</taxon>
        <taxon>Chitinophagales</taxon>
        <taxon>Chitinophagaceae</taxon>
        <taxon>Niabella</taxon>
    </lineage>
</organism>
<dbReference type="GO" id="GO:0055085">
    <property type="term" value="P:transmembrane transport"/>
    <property type="evidence" value="ECO:0007669"/>
    <property type="project" value="InterPro"/>
</dbReference>
<dbReference type="Pfam" id="PF03544">
    <property type="entry name" value="TonB_C"/>
    <property type="match status" value="1"/>
</dbReference>
<reference evidence="2 3" key="1">
    <citation type="submission" date="2013-12" db="EMBL/GenBank/DDBJ databases">
        <authorList>
            <consortium name="DOE Joint Genome Institute"/>
            <person name="Eisen J."/>
            <person name="Huntemann M."/>
            <person name="Han J."/>
            <person name="Chen A."/>
            <person name="Kyrpides N."/>
            <person name="Mavromatis K."/>
            <person name="Markowitz V."/>
            <person name="Palaniappan K."/>
            <person name="Ivanova N."/>
            <person name="Schaumberg A."/>
            <person name="Pati A."/>
            <person name="Liolios K."/>
            <person name="Nordberg H.P."/>
            <person name="Cantor M.N."/>
            <person name="Hua S.X."/>
            <person name="Woyke T."/>
        </authorList>
    </citation>
    <scope>NUCLEOTIDE SEQUENCE [LARGE SCALE GENOMIC DNA]</scope>
    <source>
        <strain evidence="3">DSM 19437</strain>
    </source>
</reference>
<dbReference type="InterPro" id="IPR037682">
    <property type="entry name" value="TonB_C"/>
</dbReference>
<dbReference type="STRING" id="929713.NIASO_13580"/>
<dbReference type="AlphaFoldDB" id="W0F3X0"/>
<dbReference type="Gene3D" id="3.90.930.1">
    <property type="match status" value="1"/>
</dbReference>
<keyword evidence="3" id="KW-1185">Reference proteome</keyword>
<dbReference type="HOGENOM" id="CLU_1132662_0_0_10"/>
<feature type="domain" description="TonB C-terminal" evidence="1">
    <location>
        <begin position="181"/>
        <end position="241"/>
    </location>
</feature>
<proteinExistence type="predicted"/>
<dbReference type="EMBL" id="CP007035">
    <property type="protein sequence ID" value="AHF17745.1"/>
    <property type="molecule type" value="Genomic_DNA"/>
</dbReference>
<gene>
    <name evidence="2" type="ORF">NIASO_13580</name>
</gene>
<dbReference type="Proteomes" id="UP000003586">
    <property type="component" value="Chromosome"/>
</dbReference>
<evidence type="ECO:0000259" key="1">
    <source>
        <dbReference type="Pfam" id="PF03544"/>
    </source>
</evidence>
<dbReference type="OrthoDB" id="649093at2"/>
<dbReference type="KEGG" id="nso:NIASO_13580"/>
<evidence type="ECO:0000313" key="2">
    <source>
        <dbReference type="EMBL" id="AHF17745.1"/>
    </source>
</evidence>